<proteinExistence type="predicted"/>
<dbReference type="EMBL" id="JACRDE010000229">
    <property type="protein sequence ID" value="MBI5249514.1"/>
    <property type="molecule type" value="Genomic_DNA"/>
</dbReference>
<protein>
    <submittedName>
        <fullName evidence="1">Uncharacterized protein</fullName>
    </submittedName>
</protein>
<evidence type="ECO:0000313" key="1">
    <source>
        <dbReference type="EMBL" id="MBI5249514.1"/>
    </source>
</evidence>
<comment type="caution">
    <text evidence="1">The sequence shown here is derived from an EMBL/GenBank/DDBJ whole genome shotgun (WGS) entry which is preliminary data.</text>
</comment>
<accession>A0A9D6V0Z2</accession>
<gene>
    <name evidence="1" type="ORF">HY912_08470</name>
</gene>
<name>A0A9D6V0Z2_9BACT</name>
<organism evidence="1 2">
    <name type="scientific">Desulfomonile tiedjei</name>
    <dbReference type="NCBI Taxonomy" id="2358"/>
    <lineage>
        <taxon>Bacteria</taxon>
        <taxon>Pseudomonadati</taxon>
        <taxon>Thermodesulfobacteriota</taxon>
        <taxon>Desulfomonilia</taxon>
        <taxon>Desulfomonilales</taxon>
        <taxon>Desulfomonilaceae</taxon>
        <taxon>Desulfomonile</taxon>
    </lineage>
</organism>
<evidence type="ECO:0000313" key="2">
    <source>
        <dbReference type="Proteomes" id="UP000807825"/>
    </source>
</evidence>
<dbReference type="Proteomes" id="UP000807825">
    <property type="component" value="Unassembled WGS sequence"/>
</dbReference>
<sequence>MTISLVSIRRIAGNFAADMSSGGFKPFFWRLISISAILVFFGADVPYCHAQVAEPGQAVVCEEIQKQINQLLEISKSTSLTEEEKIAQLSKSWTDSLAAMTQFAGKDNDNEKLVTGLITPITAMLASALKSSSRDGAVSQDAKRDLDKVGELVKPYVSIMKMICPSLELPATVPR</sequence>
<reference evidence="1" key="1">
    <citation type="submission" date="2020-07" db="EMBL/GenBank/DDBJ databases">
        <title>Huge and variable diversity of episymbiotic CPR bacteria and DPANN archaea in groundwater ecosystems.</title>
        <authorList>
            <person name="He C.Y."/>
            <person name="Keren R."/>
            <person name="Whittaker M."/>
            <person name="Farag I.F."/>
            <person name="Doudna J."/>
            <person name="Cate J.H.D."/>
            <person name="Banfield J.F."/>
        </authorList>
    </citation>
    <scope>NUCLEOTIDE SEQUENCE</scope>
    <source>
        <strain evidence="1">NC_groundwater_1664_Pr3_B-0.1um_52_9</strain>
    </source>
</reference>
<dbReference type="AlphaFoldDB" id="A0A9D6V0Z2"/>